<protein>
    <submittedName>
        <fullName evidence="1">Uncharacterized protein</fullName>
    </submittedName>
</protein>
<dbReference type="STRING" id="211165.GCA_000317285_04941"/>
<dbReference type="RefSeq" id="WP_016874497.1">
    <property type="nucleotide sequence ID" value="NZ_AJLN01000116.1"/>
</dbReference>
<reference evidence="1 2" key="1">
    <citation type="journal article" date="2019" name="Genome Biol. Evol.">
        <title>Day and night: Metabolic profiles and evolutionary relationships of six axenic non-marine cyanobacteria.</title>
        <authorList>
            <person name="Will S.E."/>
            <person name="Henke P."/>
            <person name="Boedeker C."/>
            <person name="Huang S."/>
            <person name="Brinkmann H."/>
            <person name="Rohde M."/>
            <person name="Jarek M."/>
            <person name="Friedl T."/>
            <person name="Seufert S."/>
            <person name="Schumacher M."/>
            <person name="Overmann J."/>
            <person name="Neumann-Schaal M."/>
            <person name="Petersen J."/>
        </authorList>
    </citation>
    <scope>NUCLEOTIDE SEQUENCE [LARGE SCALE GENOMIC DNA]</scope>
    <source>
        <strain evidence="1 2">PCC 6912</strain>
    </source>
</reference>
<dbReference type="EMBL" id="RSCJ01000001">
    <property type="protein sequence ID" value="RUR86590.1"/>
    <property type="molecule type" value="Genomic_DNA"/>
</dbReference>
<proteinExistence type="predicted"/>
<organism evidence="1 2">
    <name type="scientific">Chlorogloeopsis fritschii PCC 6912</name>
    <dbReference type="NCBI Taxonomy" id="211165"/>
    <lineage>
        <taxon>Bacteria</taxon>
        <taxon>Bacillati</taxon>
        <taxon>Cyanobacteriota</taxon>
        <taxon>Cyanophyceae</taxon>
        <taxon>Nostocales</taxon>
        <taxon>Chlorogloeopsidaceae</taxon>
        <taxon>Chlorogloeopsis</taxon>
    </lineage>
</organism>
<dbReference type="AlphaFoldDB" id="A0A3S0Y856"/>
<keyword evidence="2" id="KW-1185">Reference proteome</keyword>
<gene>
    <name evidence="1" type="ORF">PCC6912_00330</name>
</gene>
<dbReference type="Proteomes" id="UP000268857">
    <property type="component" value="Unassembled WGS sequence"/>
</dbReference>
<name>A0A3S0Y856_CHLFR</name>
<comment type="caution">
    <text evidence="1">The sequence shown here is derived from an EMBL/GenBank/DDBJ whole genome shotgun (WGS) entry which is preliminary data.</text>
</comment>
<evidence type="ECO:0000313" key="1">
    <source>
        <dbReference type="EMBL" id="RUR86590.1"/>
    </source>
</evidence>
<dbReference type="OrthoDB" id="574433at2"/>
<accession>A0A3S0Y856</accession>
<sequence length="252" mass="28023">MNYLQLNVTHTVTLRLAFVGVSSLWLLTPFPKAQVMEAGDILKKSKNYQLQPAQEQVCPSANLIPKRSFHTAKDYIYICRGERDDSLGYYVRISKNGGNKITVPISSKNGETYVAIQGELTYMVSPYELVITKLSKGGSVSFREKVNSAIAADGKPLARGCPDGNTTFVEAKTKNFIVYICGREVPSSCVAVARQGNQKIIIPLQSYNSREGIEDSQFIAVNGDIRYLLTRNALKVSRDGKTIIKEKVLYWN</sequence>
<evidence type="ECO:0000313" key="2">
    <source>
        <dbReference type="Proteomes" id="UP000268857"/>
    </source>
</evidence>